<comment type="caution">
    <text evidence="2">The sequence shown here is derived from an EMBL/GenBank/DDBJ whole genome shotgun (WGS) entry which is preliminary data.</text>
</comment>
<proteinExistence type="predicted"/>
<dbReference type="AlphaFoldDB" id="A0A0M0K763"/>
<feature type="region of interest" description="Disordered" evidence="1">
    <location>
        <begin position="1"/>
        <end position="27"/>
    </location>
</feature>
<accession>A0A0M0K763</accession>
<evidence type="ECO:0000313" key="3">
    <source>
        <dbReference type="Proteomes" id="UP000037460"/>
    </source>
</evidence>
<name>A0A0M0K763_9EUKA</name>
<reference evidence="3" key="1">
    <citation type="journal article" date="2015" name="PLoS Genet.">
        <title>Genome Sequence and Transcriptome Analyses of Chrysochromulina tobin: Metabolic Tools for Enhanced Algal Fitness in the Prominent Order Prymnesiales (Haptophyceae).</title>
        <authorList>
            <person name="Hovde B.T."/>
            <person name="Deodato C.R."/>
            <person name="Hunsperger H.M."/>
            <person name="Ryken S.A."/>
            <person name="Yost W."/>
            <person name="Jha R.K."/>
            <person name="Patterson J."/>
            <person name="Monnat R.J. Jr."/>
            <person name="Barlow S.B."/>
            <person name="Starkenburg S.R."/>
            <person name="Cattolico R.A."/>
        </authorList>
    </citation>
    <scope>NUCLEOTIDE SEQUENCE</scope>
    <source>
        <strain evidence="3">CCMP291</strain>
    </source>
</reference>
<dbReference type="Proteomes" id="UP000037460">
    <property type="component" value="Unassembled WGS sequence"/>
</dbReference>
<evidence type="ECO:0000313" key="2">
    <source>
        <dbReference type="EMBL" id="KOO34650.1"/>
    </source>
</evidence>
<keyword evidence="3" id="KW-1185">Reference proteome</keyword>
<organism evidence="2 3">
    <name type="scientific">Chrysochromulina tobinii</name>
    <dbReference type="NCBI Taxonomy" id="1460289"/>
    <lineage>
        <taxon>Eukaryota</taxon>
        <taxon>Haptista</taxon>
        <taxon>Haptophyta</taxon>
        <taxon>Prymnesiophyceae</taxon>
        <taxon>Prymnesiales</taxon>
        <taxon>Chrysochromulinaceae</taxon>
        <taxon>Chrysochromulina</taxon>
    </lineage>
</organism>
<protein>
    <submittedName>
        <fullName evidence="2">Uncharacterized protein</fullName>
    </submittedName>
</protein>
<gene>
    <name evidence="2" type="ORF">Ctob_015543</name>
</gene>
<evidence type="ECO:0000256" key="1">
    <source>
        <dbReference type="SAM" id="MobiDB-lite"/>
    </source>
</evidence>
<dbReference type="EMBL" id="JWZX01001145">
    <property type="protein sequence ID" value="KOO34650.1"/>
    <property type="molecule type" value="Genomic_DNA"/>
</dbReference>
<sequence>MMHDDKVTVPPLTKTPPPCKQRAKRESPMGGWENFRLCGKYILDFERECAHNKLNSH</sequence>